<evidence type="ECO:0000259" key="2">
    <source>
        <dbReference type="Pfam" id="PF11795"/>
    </source>
</evidence>
<feature type="domain" description="Wadjet protein JetD C-terminal" evidence="1">
    <location>
        <begin position="202"/>
        <end position="380"/>
    </location>
</feature>
<sequence>MRQIADIERQIHRHVEERWAEDVAAEVTGEKTWWPRQYALGRPDAATVADGYDDLIDLVDRWRTWASTHGAAVVESNIRIEGVTYPILSHVLVPSLDVAARVAGARWAPRLRHAREYCSLIDTRFPYRRNVISKIVRAVVDWAPVDVDLLVRAASWFEESPISGLSPRQVPLEGFHTKWLESRRAVVARLAGLDDLGLLPPHPARIHFTYLDPQHIEAGGRKHDSATVGDAFTPAYPPHLVVICENKDTAIYFPEMPDAIAVEGAGSGAAAFAAFSWLRDAPLVVYWGDMDADGLRILAQFRTAGISAESLFMDVPTYERWEAFGTNTDKRGDAISADGRPAPAHLEHHERALYELLNDSTSARCRRVEQERIPLADAHAAIRQMQAAAATP</sequence>
<name>A0ABR8S1M8_9MICO</name>
<dbReference type="EMBL" id="JACSQP010000004">
    <property type="protein sequence ID" value="MBD7957375.1"/>
    <property type="molecule type" value="Genomic_DNA"/>
</dbReference>
<dbReference type="Pfam" id="PF09983">
    <property type="entry name" value="JetD_C"/>
    <property type="match status" value="1"/>
</dbReference>
<organism evidence="3 4">
    <name type="scientific">Microbacterium pullorum</name>
    <dbReference type="NCBI Taxonomy" id="2762236"/>
    <lineage>
        <taxon>Bacteria</taxon>
        <taxon>Bacillati</taxon>
        <taxon>Actinomycetota</taxon>
        <taxon>Actinomycetes</taxon>
        <taxon>Micrococcales</taxon>
        <taxon>Microbacteriaceae</taxon>
        <taxon>Microbacterium</taxon>
    </lineage>
</organism>
<reference evidence="3 4" key="1">
    <citation type="submission" date="2020-08" db="EMBL/GenBank/DDBJ databases">
        <title>A Genomic Blueprint of the Chicken Gut Microbiome.</title>
        <authorList>
            <person name="Gilroy R."/>
            <person name="Ravi A."/>
            <person name="Getino M."/>
            <person name="Pursley I."/>
            <person name="Horton D.L."/>
            <person name="Alikhan N.-F."/>
            <person name="Baker D."/>
            <person name="Gharbi K."/>
            <person name="Hall N."/>
            <person name="Watson M."/>
            <person name="Adriaenssens E.M."/>
            <person name="Foster-Nyarko E."/>
            <person name="Jarju S."/>
            <person name="Secka A."/>
            <person name="Antonio M."/>
            <person name="Oren A."/>
            <person name="Chaudhuri R."/>
            <person name="La Ragione R.M."/>
            <person name="Hildebrand F."/>
            <person name="Pallen M.J."/>
        </authorList>
    </citation>
    <scope>NUCLEOTIDE SEQUENCE [LARGE SCALE GENOMIC DNA]</scope>
    <source>
        <strain evidence="3 4">Sa4CUA7</strain>
    </source>
</reference>
<evidence type="ECO:0008006" key="5">
    <source>
        <dbReference type="Google" id="ProtNLM"/>
    </source>
</evidence>
<dbReference type="InterPro" id="IPR024537">
    <property type="entry name" value="DUF3322"/>
</dbReference>
<comment type="caution">
    <text evidence="3">The sequence shown here is derived from an EMBL/GenBank/DDBJ whole genome shotgun (WGS) entry which is preliminary data.</text>
</comment>
<dbReference type="Proteomes" id="UP000648352">
    <property type="component" value="Unassembled WGS sequence"/>
</dbReference>
<keyword evidence="4" id="KW-1185">Reference proteome</keyword>
<proteinExistence type="predicted"/>
<evidence type="ECO:0000259" key="1">
    <source>
        <dbReference type="Pfam" id="PF09983"/>
    </source>
</evidence>
<protein>
    <recommendedName>
        <fullName evidence="5">Wadjet protein JetD C-terminal domain-containing protein</fullName>
    </recommendedName>
</protein>
<accession>A0ABR8S1M8</accession>
<gene>
    <name evidence="3" type="ORF">H9651_06970</name>
</gene>
<dbReference type="Pfam" id="PF11795">
    <property type="entry name" value="DUF3322"/>
    <property type="match status" value="1"/>
</dbReference>
<evidence type="ECO:0000313" key="4">
    <source>
        <dbReference type="Proteomes" id="UP000648352"/>
    </source>
</evidence>
<feature type="domain" description="DUF3322" evidence="2">
    <location>
        <begin position="10"/>
        <end position="190"/>
    </location>
</feature>
<dbReference type="RefSeq" id="WP_191718583.1">
    <property type="nucleotide sequence ID" value="NZ_JACSQP010000004.1"/>
</dbReference>
<dbReference type="InterPro" id="IPR024534">
    <property type="entry name" value="JetD_C"/>
</dbReference>
<evidence type="ECO:0000313" key="3">
    <source>
        <dbReference type="EMBL" id="MBD7957375.1"/>
    </source>
</evidence>